<accession>H0F801</accession>
<evidence type="ECO:0000313" key="1">
    <source>
        <dbReference type="EMBL" id="EHK65434.1"/>
    </source>
</evidence>
<protein>
    <recommendedName>
        <fullName evidence="3">EAL domain-containing protein</fullName>
    </recommendedName>
</protein>
<dbReference type="OrthoDB" id="8662979at2"/>
<comment type="caution">
    <text evidence="1">The sequence shown here is derived from an EMBL/GenBank/DDBJ whole genome shotgun (WGS) entry which is preliminary data.</text>
</comment>
<dbReference type="PATRIC" id="fig|477184.5.peg.2873"/>
<proteinExistence type="predicted"/>
<name>H0F801_9BURK</name>
<sequence length="259" mass="28483">MNAIYSGETAKLLSEPLRIQPVLDATGAVREMALVGGWMNRAPTGLTNHASADALRMAGSMFRAAGCMAPLTMDHQLDVYSEVRLPEQLCHDLRIGAVEGDLLHEISNESDRTLPIYPCAKVIYNVPLSDRLVEGASLFQLYREFRPALRVRLLPSSASGEDMQFGAIRGVGIRVAVPDGISRNRTLQERFFCLLGHASRKGLKVLACDITVIEDFNWLRAQPDVLFQGEALSIALSIEYVQDWISGAGSDWRAFHLGA</sequence>
<gene>
    <name evidence="1" type="ORF">KYC_14497</name>
</gene>
<evidence type="ECO:0008006" key="3">
    <source>
        <dbReference type="Google" id="ProtNLM"/>
    </source>
</evidence>
<dbReference type="Proteomes" id="UP000003113">
    <property type="component" value="Unassembled WGS sequence"/>
</dbReference>
<evidence type="ECO:0000313" key="2">
    <source>
        <dbReference type="Proteomes" id="UP000003113"/>
    </source>
</evidence>
<keyword evidence="2" id="KW-1185">Reference proteome</keyword>
<organism evidence="1 2">
    <name type="scientific">Achromobacter arsenitoxydans SY8</name>
    <dbReference type="NCBI Taxonomy" id="477184"/>
    <lineage>
        <taxon>Bacteria</taxon>
        <taxon>Pseudomonadati</taxon>
        <taxon>Pseudomonadota</taxon>
        <taxon>Betaproteobacteria</taxon>
        <taxon>Burkholderiales</taxon>
        <taxon>Alcaligenaceae</taxon>
        <taxon>Achromobacter</taxon>
    </lineage>
</organism>
<dbReference type="AlphaFoldDB" id="H0F801"/>
<reference evidence="1 2" key="1">
    <citation type="journal article" date="2012" name="J. Bacteriol.">
        <title>Genome sequence of the highly efficient arsenite-oxidizing bacterium Achromobacter arsenitoxydans SY8.</title>
        <authorList>
            <person name="Li X."/>
            <person name="Hu Y."/>
            <person name="Gong J."/>
            <person name="Lin Y."/>
            <person name="Johnstone L."/>
            <person name="Rensing C."/>
            <person name="Wang G."/>
        </authorList>
    </citation>
    <scope>NUCLEOTIDE SEQUENCE [LARGE SCALE GENOMIC DNA]</scope>
    <source>
        <strain evidence="1 2">SY8</strain>
    </source>
</reference>
<dbReference type="RefSeq" id="WP_008163417.1">
    <property type="nucleotide sequence ID" value="NZ_AGUF01000052.1"/>
</dbReference>
<dbReference type="EMBL" id="AGUF01000052">
    <property type="protein sequence ID" value="EHK65434.1"/>
    <property type="molecule type" value="Genomic_DNA"/>
</dbReference>